<feature type="transmembrane region" description="Helical" evidence="8">
    <location>
        <begin position="377"/>
        <end position="400"/>
    </location>
</feature>
<feature type="transmembrane region" description="Helical" evidence="8">
    <location>
        <begin position="251"/>
        <end position="277"/>
    </location>
</feature>
<comment type="subcellular location">
    <subcellularLocation>
        <location evidence="1">Cell membrane</location>
        <topology evidence="1">Multi-pass membrane protein</topology>
    </subcellularLocation>
</comment>
<evidence type="ECO:0000256" key="8">
    <source>
        <dbReference type="SAM" id="Phobius"/>
    </source>
</evidence>
<sequence>MTILILLVAILALIGLISWAKLHAFLAFLLVTIGVGFAFGLAPAPLMAAIYQGLGDTLGSVVLVIVLGAMLGKVVADSGAAQQIAVVLIEAFGTRYIQWTLMVAGFIIGIPLFYNVGFVLMVPLIFSVVYKYKLPAVYVGLPMLAALSVMHGFLPPHPAPTALVAQFHANLGLTFAYGLLIAVPAIVLAGPVYGRRLRHIVSVPLLSFAVEPEPERVLPGRLNSFLSSLLPVLLLVTVLGLQALLPPHTQLAPVLAFLSEPAVVMLLSVLVATISLGTALGKSIASVMEAYTASAKEVALILLIIAGAGALKQVLVASGVSTDIAARLQGTGLPPLVLGWLIAAIIRVCLGSATIAGLTAAGVMLPTMAYSHANPNLMVLAIGAGSLLLSHVNDAGFWLFKEYFNLSVRDTLRSWTMMETIVSVVGLVGVLTLDWLLKLSVGLVPTHIG</sequence>
<dbReference type="NCBIfam" id="TIGR00791">
    <property type="entry name" value="gntP"/>
    <property type="match status" value="1"/>
</dbReference>
<evidence type="ECO:0000256" key="6">
    <source>
        <dbReference type="ARBA" id="ARBA00023136"/>
    </source>
</evidence>
<dbReference type="GO" id="GO:0005886">
    <property type="term" value="C:plasma membrane"/>
    <property type="evidence" value="ECO:0007669"/>
    <property type="project" value="UniProtKB-SubCell"/>
</dbReference>
<evidence type="ECO:0000256" key="1">
    <source>
        <dbReference type="ARBA" id="ARBA00004651"/>
    </source>
</evidence>
<evidence type="ECO:0000256" key="7">
    <source>
        <dbReference type="ARBA" id="ARBA00049663"/>
    </source>
</evidence>
<feature type="transmembrane region" description="Helical" evidence="8">
    <location>
        <begin position="340"/>
        <end position="365"/>
    </location>
</feature>
<evidence type="ECO:0000313" key="9">
    <source>
        <dbReference type="EMBL" id="SNR94515.1"/>
    </source>
</evidence>
<protein>
    <submittedName>
        <fullName evidence="9">Gnt-I system high-affinity gluconate transporter</fullName>
    </submittedName>
</protein>
<dbReference type="Proteomes" id="UP000198310">
    <property type="component" value="Unassembled WGS sequence"/>
</dbReference>
<evidence type="ECO:0000256" key="2">
    <source>
        <dbReference type="ARBA" id="ARBA00022448"/>
    </source>
</evidence>
<dbReference type="InterPro" id="IPR003474">
    <property type="entry name" value="Glcn_transporter"/>
</dbReference>
<dbReference type="AlphaFoldDB" id="A0A239AFV2"/>
<proteinExistence type="inferred from homology"/>
<evidence type="ECO:0000313" key="10">
    <source>
        <dbReference type="Proteomes" id="UP000198310"/>
    </source>
</evidence>
<name>A0A239AFV2_9BACT</name>
<organism evidence="9 10">
    <name type="scientific">Hymenobacter mucosus</name>
    <dbReference type="NCBI Taxonomy" id="1411120"/>
    <lineage>
        <taxon>Bacteria</taxon>
        <taxon>Pseudomonadati</taxon>
        <taxon>Bacteroidota</taxon>
        <taxon>Cytophagia</taxon>
        <taxon>Cytophagales</taxon>
        <taxon>Hymenobacteraceae</taxon>
        <taxon>Hymenobacter</taxon>
    </lineage>
</organism>
<feature type="transmembrane region" description="Helical" evidence="8">
    <location>
        <begin position="136"/>
        <end position="154"/>
    </location>
</feature>
<dbReference type="PANTHER" id="PTHR30354">
    <property type="entry name" value="GNT FAMILY GLUCONATE TRANSPORTER"/>
    <property type="match status" value="1"/>
</dbReference>
<keyword evidence="3" id="KW-1003">Cell membrane</keyword>
<evidence type="ECO:0000256" key="3">
    <source>
        <dbReference type="ARBA" id="ARBA00022475"/>
    </source>
</evidence>
<feature type="transmembrane region" description="Helical" evidence="8">
    <location>
        <begin position="420"/>
        <end position="437"/>
    </location>
</feature>
<comment type="similarity">
    <text evidence="7">Belongs to the GntP permease family.</text>
</comment>
<gene>
    <name evidence="9" type="ORF">SAMN06269173_11260</name>
</gene>
<feature type="transmembrane region" description="Helical" evidence="8">
    <location>
        <begin position="96"/>
        <end position="129"/>
    </location>
</feature>
<feature type="transmembrane region" description="Helical" evidence="8">
    <location>
        <begin position="58"/>
        <end position="76"/>
    </location>
</feature>
<keyword evidence="10" id="KW-1185">Reference proteome</keyword>
<feature type="transmembrane region" description="Helical" evidence="8">
    <location>
        <begin position="225"/>
        <end position="245"/>
    </location>
</feature>
<dbReference type="GO" id="GO:0015128">
    <property type="term" value="F:gluconate transmembrane transporter activity"/>
    <property type="evidence" value="ECO:0007669"/>
    <property type="project" value="InterPro"/>
</dbReference>
<dbReference type="Pfam" id="PF02447">
    <property type="entry name" value="GntP_permease"/>
    <property type="match status" value="1"/>
</dbReference>
<feature type="transmembrane region" description="Helical" evidence="8">
    <location>
        <begin position="298"/>
        <end position="320"/>
    </location>
</feature>
<evidence type="ECO:0000256" key="4">
    <source>
        <dbReference type="ARBA" id="ARBA00022692"/>
    </source>
</evidence>
<dbReference type="EMBL" id="FZNS01000012">
    <property type="protein sequence ID" value="SNR94515.1"/>
    <property type="molecule type" value="Genomic_DNA"/>
</dbReference>
<dbReference type="PANTHER" id="PTHR30354:SF22">
    <property type="entry name" value="HIGH-AFFINITY GLUCONATE TRANSPORTER"/>
    <property type="match status" value="1"/>
</dbReference>
<keyword evidence="5 8" id="KW-1133">Transmembrane helix</keyword>
<accession>A0A239AFV2</accession>
<feature type="transmembrane region" description="Helical" evidence="8">
    <location>
        <begin position="30"/>
        <end position="51"/>
    </location>
</feature>
<dbReference type="RefSeq" id="WP_089334009.1">
    <property type="nucleotide sequence ID" value="NZ_FZNS01000012.1"/>
</dbReference>
<keyword evidence="2" id="KW-0813">Transport</keyword>
<feature type="transmembrane region" description="Helical" evidence="8">
    <location>
        <begin position="174"/>
        <end position="193"/>
    </location>
</feature>
<keyword evidence="4 8" id="KW-0812">Transmembrane</keyword>
<reference evidence="10" key="1">
    <citation type="submission" date="2017-06" db="EMBL/GenBank/DDBJ databases">
        <authorList>
            <person name="Varghese N."/>
            <person name="Submissions S."/>
        </authorList>
    </citation>
    <scope>NUCLEOTIDE SEQUENCE [LARGE SCALE GENOMIC DNA]</scope>
    <source>
        <strain evidence="10">DSM 28041</strain>
    </source>
</reference>
<keyword evidence="6 8" id="KW-0472">Membrane</keyword>
<dbReference type="PIRSF" id="PIRSF002746">
    <property type="entry name" value="Gluconate_transporter"/>
    <property type="match status" value="1"/>
</dbReference>
<evidence type="ECO:0000256" key="5">
    <source>
        <dbReference type="ARBA" id="ARBA00022989"/>
    </source>
</evidence>